<reference evidence="10" key="1">
    <citation type="journal article" date="2019" name="Int. J. Syst. Evol. Microbiol.">
        <title>The Global Catalogue of Microorganisms (GCM) 10K type strain sequencing project: providing services to taxonomists for standard genome sequencing and annotation.</title>
        <authorList>
            <consortium name="The Broad Institute Genomics Platform"/>
            <consortium name="The Broad Institute Genome Sequencing Center for Infectious Disease"/>
            <person name="Wu L."/>
            <person name="Ma J."/>
        </authorList>
    </citation>
    <scope>NUCLEOTIDE SEQUENCE [LARGE SCALE GENOMIC DNA]</scope>
    <source>
        <strain evidence="10">JCM 17452</strain>
    </source>
</reference>
<keyword evidence="7" id="KW-0998">Cell outer membrane</keyword>
<name>A0ABP8EEL6_9FLAO</name>
<dbReference type="Gene3D" id="1.20.1600.10">
    <property type="entry name" value="Outer membrane efflux proteins (OEP)"/>
    <property type="match status" value="1"/>
</dbReference>
<evidence type="ECO:0000256" key="3">
    <source>
        <dbReference type="ARBA" id="ARBA00022448"/>
    </source>
</evidence>
<dbReference type="RefSeq" id="WP_139002999.1">
    <property type="nucleotide sequence ID" value="NZ_BAABAV010000003.1"/>
</dbReference>
<comment type="subcellular location">
    <subcellularLocation>
        <location evidence="1">Cell outer membrane</location>
    </subcellularLocation>
</comment>
<gene>
    <name evidence="9" type="ORF">GCM10022257_27270</name>
</gene>
<dbReference type="Pfam" id="PF02321">
    <property type="entry name" value="OEP"/>
    <property type="match status" value="2"/>
</dbReference>
<dbReference type="EMBL" id="BAABAV010000003">
    <property type="protein sequence ID" value="GAA4270626.1"/>
    <property type="molecule type" value="Genomic_DNA"/>
</dbReference>
<proteinExistence type="inferred from homology"/>
<evidence type="ECO:0000256" key="4">
    <source>
        <dbReference type="ARBA" id="ARBA00022452"/>
    </source>
</evidence>
<keyword evidence="5" id="KW-0812">Transmembrane</keyword>
<dbReference type="SUPFAM" id="SSF56954">
    <property type="entry name" value="Outer membrane efflux proteins (OEP)"/>
    <property type="match status" value="1"/>
</dbReference>
<evidence type="ECO:0000256" key="7">
    <source>
        <dbReference type="ARBA" id="ARBA00023237"/>
    </source>
</evidence>
<evidence type="ECO:0000256" key="6">
    <source>
        <dbReference type="ARBA" id="ARBA00023136"/>
    </source>
</evidence>
<accession>A0ABP8EEL6</accession>
<feature type="signal peptide" evidence="8">
    <location>
        <begin position="1"/>
        <end position="18"/>
    </location>
</feature>
<evidence type="ECO:0000256" key="2">
    <source>
        <dbReference type="ARBA" id="ARBA00007613"/>
    </source>
</evidence>
<feature type="chain" id="PRO_5045352885" evidence="8">
    <location>
        <begin position="19"/>
        <end position="467"/>
    </location>
</feature>
<dbReference type="Proteomes" id="UP001500027">
    <property type="component" value="Unassembled WGS sequence"/>
</dbReference>
<keyword evidence="3" id="KW-0813">Transport</keyword>
<comment type="caution">
    <text evidence="9">The sequence shown here is derived from an EMBL/GenBank/DDBJ whole genome shotgun (WGS) entry which is preliminary data.</text>
</comment>
<comment type="similarity">
    <text evidence="2">Belongs to the outer membrane factor (OMF) (TC 1.B.17) family.</text>
</comment>
<keyword evidence="10" id="KW-1185">Reference proteome</keyword>
<dbReference type="PANTHER" id="PTHR30026">
    <property type="entry name" value="OUTER MEMBRANE PROTEIN TOLC"/>
    <property type="match status" value="1"/>
</dbReference>
<keyword evidence="8" id="KW-0732">Signal</keyword>
<evidence type="ECO:0000256" key="1">
    <source>
        <dbReference type="ARBA" id="ARBA00004442"/>
    </source>
</evidence>
<keyword evidence="6" id="KW-0472">Membrane</keyword>
<organism evidence="9 10">
    <name type="scientific">Hyunsoonleella aestuarii</name>
    <dbReference type="NCBI Taxonomy" id="912802"/>
    <lineage>
        <taxon>Bacteria</taxon>
        <taxon>Pseudomonadati</taxon>
        <taxon>Bacteroidota</taxon>
        <taxon>Flavobacteriia</taxon>
        <taxon>Flavobacteriales</taxon>
        <taxon>Flavobacteriaceae</taxon>
    </lineage>
</organism>
<protein>
    <submittedName>
        <fullName evidence="9">TolC family protein</fullName>
    </submittedName>
</protein>
<dbReference type="InterPro" id="IPR003423">
    <property type="entry name" value="OMP_efflux"/>
</dbReference>
<dbReference type="InterPro" id="IPR051906">
    <property type="entry name" value="TolC-like"/>
</dbReference>
<evidence type="ECO:0000256" key="8">
    <source>
        <dbReference type="SAM" id="SignalP"/>
    </source>
</evidence>
<evidence type="ECO:0000313" key="9">
    <source>
        <dbReference type="EMBL" id="GAA4270626.1"/>
    </source>
</evidence>
<sequence length="467" mass="53766">MRITFLYILLFLSGLLSAQDSTSVMSLSEYLGYVKSFHPIVKQANLVINESEAKLLKARGAFDPKLEVDYDRKKFKNSDYFDKLNATFKIPTWYGVELKGNFEENTGDFLNPEANIPIEGLYSAGVSVSLARGFLANERMAMLKQAKLYVKQAKADRQLYVNNILYDATVTYFNWLRTYNEKRVYEDFLTNAQMRFDGIKKSYEVGDKPAIDTLEARIALNNRKLNLEKSRIKYVKSSLELSNFLWLNDNTPIEIKDVVIPDVDTLENIDLTLNTSGLDIASFDLQNHPKLQSLDYKFESLTVEKRLKLNNLLPRVDLQYNFLSQTPEIARSFSTSAYKSGLNISFPLFLRKERGDLKLAKLKLQDTRFEIQSTRVTLKNKIDAITQELDSYVLQNDYTKTIVEDYTTMLSAEERKFFLGESSLFLVNSRESKLIDAKLKAIDIENSFFKTKARLFNVLAIPDFNIN</sequence>
<evidence type="ECO:0000313" key="10">
    <source>
        <dbReference type="Proteomes" id="UP001500027"/>
    </source>
</evidence>
<keyword evidence="4" id="KW-1134">Transmembrane beta strand</keyword>
<dbReference type="PANTHER" id="PTHR30026:SF20">
    <property type="entry name" value="OUTER MEMBRANE PROTEIN TOLC"/>
    <property type="match status" value="1"/>
</dbReference>
<evidence type="ECO:0000256" key="5">
    <source>
        <dbReference type="ARBA" id="ARBA00022692"/>
    </source>
</evidence>